<evidence type="ECO:0000256" key="4">
    <source>
        <dbReference type="ARBA" id="ARBA00022553"/>
    </source>
</evidence>
<reference evidence="12" key="1">
    <citation type="submission" date="2025-08" db="UniProtKB">
        <authorList>
            <consortium name="Ensembl"/>
        </authorList>
    </citation>
    <scope>IDENTIFICATION</scope>
</reference>
<sequence length="630" mass="71916">MKRSNEQDALIPGVLRLIDKGTDSLLDWSPVDEDGDTVQMLCAKKDSNSVVELQKACPPCPVEVHDPGFEPDWAVVNSVRRKRIPLATDPPQSRRSKWSFCFSLSDLKSIRKNKPGLGWSYLIFIIRDGTSFPALHFHHGGSRALLTALRRYVALTSSLTDPRLFLVQCHDTAALSQSMDELKLFNDTSSHFKFIRDPYTTTMGGFSRVTTFFRDTLGPPAEIPRRRPAAEVADPLHEAIPGINISEEQEPGFELITCTELGPRPTVTRGDPLSQEEWEGYMDSAGQLQRIDELKADIHRGGLSNSLRKDAWKFLLGYFPWDSTLEERRTVIKKKADEYFRMKLQWKSVSEQQEKRNSHLRDCRSLIEKDVNRTDRTNKFYEGVNNPGLSLLHDILMTYCMYDFDLGYVQGMSDLLSPVLYVQESEVDAFWCFVGFMELRTNFEENQQGMKQQLEQLSTLLHLLDPAFCDYLEAHDSGNLYFCFRWLIIHFKREFCFPDILRMWEVMWTGLPCPGYHLLLCCAILDAERDVMIDGKFGFNEILKHVNELSMKLDVEDILRRADAIALQLADCKELPMAVQEILGQTRSPPASLSPTERSPSPSSITTPPDLTAYIADSSLEMLQDEEAIN</sequence>
<dbReference type="GO" id="GO:0005737">
    <property type="term" value="C:cytoplasm"/>
    <property type="evidence" value="ECO:0007669"/>
    <property type="project" value="UniProtKB-SubCell"/>
</dbReference>
<feature type="domain" description="Rab-GAP TBC" evidence="11">
    <location>
        <begin position="302"/>
        <end position="511"/>
    </location>
</feature>
<evidence type="ECO:0000259" key="11">
    <source>
        <dbReference type="PROSITE" id="PS50086"/>
    </source>
</evidence>
<name>A0A8C4QT28_EPTBU</name>
<comment type="subcellular location">
    <subcellularLocation>
        <location evidence="1">Cytoplasm</location>
    </subcellularLocation>
</comment>
<dbReference type="AlphaFoldDB" id="A0A8C4QT28"/>
<feature type="region of interest" description="Disordered" evidence="10">
    <location>
        <begin position="586"/>
        <end position="611"/>
    </location>
</feature>
<dbReference type="Proteomes" id="UP000694388">
    <property type="component" value="Unplaced"/>
</dbReference>
<dbReference type="OMA" id="CFAILME"/>
<evidence type="ECO:0000256" key="7">
    <source>
        <dbReference type="ARBA" id="ARBA00065268"/>
    </source>
</evidence>
<protein>
    <recommendedName>
        <fullName evidence="8">TBC1 domain family member 15</fullName>
    </recommendedName>
    <alternativeName>
        <fullName evidence="9">GTPase-activating protein RAB7</fullName>
    </alternativeName>
</protein>
<dbReference type="SUPFAM" id="SSF47923">
    <property type="entry name" value="Ypt/Rab-GAP domain of gyp1p"/>
    <property type="match status" value="2"/>
</dbReference>
<evidence type="ECO:0000256" key="5">
    <source>
        <dbReference type="ARBA" id="ARBA00022990"/>
    </source>
</evidence>
<dbReference type="InterPro" id="IPR021935">
    <property type="entry name" value="SGSM1/2_RBD"/>
</dbReference>
<evidence type="ECO:0000313" key="13">
    <source>
        <dbReference type="Proteomes" id="UP000694388"/>
    </source>
</evidence>
<evidence type="ECO:0000256" key="8">
    <source>
        <dbReference type="ARBA" id="ARBA00067480"/>
    </source>
</evidence>
<dbReference type="Pfam" id="PF00566">
    <property type="entry name" value="RabGAP-TBC"/>
    <property type="match status" value="1"/>
</dbReference>
<evidence type="ECO:0000256" key="3">
    <source>
        <dbReference type="ARBA" id="ARBA00022490"/>
    </source>
</evidence>
<evidence type="ECO:0000256" key="2">
    <source>
        <dbReference type="ARBA" id="ARBA00022468"/>
    </source>
</evidence>
<keyword evidence="13" id="KW-1185">Reference proteome</keyword>
<dbReference type="Gene3D" id="1.10.8.270">
    <property type="entry name" value="putative rabgap domain of human tbc1 domain family member 14 like domains"/>
    <property type="match status" value="1"/>
</dbReference>
<dbReference type="FunFam" id="1.10.472.80:FF:000005">
    <property type="entry name" value="TBC1 domain family member 15"/>
    <property type="match status" value="1"/>
</dbReference>
<keyword evidence="4" id="KW-0597">Phosphoprotein</keyword>
<accession>A0A8C4QT28</accession>
<dbReference type="GO" id="GO:0005096">
    <property type="term" value="F:GTPase activator activity"/>
    <property type="evidence" value="ECO:0007669"/>
    <property type="project" value="UniProtKB-KW"/>
</dbReference>
<keyword evidence="5" id="KW-0007">Acetylation</keyword>
<evidence type="ECO:0000256" key="9">
    <source>
        <dbReference type="ARBA" id="ARBA00082539"/>
    </source>
</evidence>
<evidence type="ECO:0000256" key="1">
    <source>
        <dbReference type="ARBA" id="ARBA00004496"/>
    </source>
</evidence>
<dbReference type="PANTHER" id="PTHR22957">
    <property type="entry name" value="TBC1 DOMAIN FAMILY MEMBER GTPASE-ACTIVATING PROTEIN"/>
    <property type="match status" value="1"/>
</dbReference>
<reference evidence="12" key="2">
    <citation type="submission" date="2025-09" db="UniProtKB">
        <authorList>
            <consortium name="Ensembl"/>
        </authorList>
    </citation>
    <scope>IDENTIFICATION</scope>
</reference>
<comment type="subunit">
    <text evidence="7">Interacts with non-phosphorylated form of RAB8A; phosphorylation of RAB8A at 'Thr-72' disrupts this interaction. Interacts with ARMC12.</text>
</comment>
<comment type="function">
    <text evidence="6">Acts as a GTPase activating protein for RAB7A. Does not act on RAB4, RAB5 or RAB6.</text>
</comment>
<dbReference type="PANTHER" id="PTHR22957:SF645">
    <property type="entry name" value="LD27216P"/>
    <property type="match status" value="1"/>
</dbReference>
<dbReference type="Ensembl" id="ENSEBUT00000020690.1">
    <property type="protein sequence ID" value="ENSEBUP00000020116.1"/>
    <property type="gene ID" value="ENSEBUG00000012472.1"/>
</dbReference>
<keyword evidence="3" id="KW-0963">Cytoplasm</keyword>
<evidence type="ECO:0000256" key="10">
    <source>
        <dbReference type="SAM" id="MobiDB-lite"/>
    </source>
</evidence>
<dbReference type="Gene3D" id="1.10.472.80">
    <property type="entry name" value="Ypt/Rab-GAP domain of gyp1p, domain 3"/>
    <property type="match status" value="1"/>
</dbReference>
<proteinExistence type="predicted"/>
<evidence type="ECO:0000313" key="12">
    <source>
        <dbReference type="Ensembl" id="ENSEBUP00000020116.1"/>
    </source>
</evidence>
<dbReference type="InterPro" id="IPR000195">
    <property type="entry name" value="Rab-GAP-TBC_dom"/>
</dbReference>
<dbReference type="InterPro" id="IPR035969">
    <property type="entry name" value="Rab-GAP_TBC_sf"/>
</dbReference>
<organism evidence="12 13">
    <name type="scientific">Eptatretus burgeri</name>
    <name type="common">Inshore hagfish</name>
    <dbReference type="NCBI Taxonomy" id="7764"/>
    <lineage>
        <taxon>Eukaryota</taxon>
        <taxon>Metazoa</taxon>
        <taxon>Chordata</taxon>
        <taxon>Craniata</taxon>
        <taxon>Vertebrata</taxon>
        <taxon>Cyclostomata</taxon>
        <taxon>Myxini</taxon>
        <taxon>Myxiniformes</taxon>
        <taxon>Myxinidae</taxon>
        <taxon>Eptatretinae</taxon>
        <taxon>Eptatretus</taxon>
    </lineage>
</organism>
<dbReference type="Pfam" id="PF12068">
    <property type="entry name" value="PH_RBD"/>
    <property type="match status" value="1"/>
</dbReference>
<feature type="compositionally biased region" description="Low complexity" evidence="10">
    <location>
        <begin position="593"/>
        <end position="609"/>
    </location>
</feature>
<dbReference type="FunFam" id="1.10.8.270:FF:000005">
    <property type="entry name" value="TBC1 domain family member 15"/>
    <property type="match status" value="1"/>
</dbReference>
<evidence type="ECO:0000256" key="6">
    <source>
        <dbReference type="ARBA" id="ARBA00055283"/>
    </source>
</evidence>
<keyword evidence="2" id="KW-0343">GTPase activation</keyword>
<dbReference type="GeneTree" id="ENSGT00940000158989"/>
<dbReference type="SMART" id="SM00164">
    <property type="entry name" value="TBC"/>
    <property type="match status" value="1"/>
</dbReference>
<dbReference type="PROSITE" id="PS50086">
    <property type="entry name" value="TBC_RABGAP"/>
    <property type="match status" value="1"/>
</dbReference>